<sequence>MNGIRVTPEQLATLSGRLNSGSATIEGELRAMAGALAPLGTDWAGMAQQRFEMLWAEWQKSAEGLHQALTGIAQLLNQASINYAEAERQIAASFGRG</sequence>
<evidence type="ECO:0000256" key="1">
    <source>
        <dbReference type="RuleBase" id="RU362001"/>
    </source>
</evidence>
<dbReference type="KEGG" id="ace:Acel_0102"/>
<organism evidence="2 3">
    <name type="scientific">Acidothermus cellulolyticus (strain ATCC 43068 / DSM 8971 / 11B)</name>
    <dbReference type="NCBI Taxonomy" id="351607"/>
    <lineage>
        <taxon>Bacteria</taxon>
        <taxon>Bacillati</taxon>
        <taxon>Actinomycetota</taxon>
        <taxon>Actinomycetes</taxon>
        <taxon>Acidothermales</taxon>
        <taxon>Acidothermaceae</taxon>
        <taxon>Acidothermus</taxon>
    </lineage>
</organism>
<dbReference type="InParanoid" id="A0LR18"/>
<proteinExistence type="inferred from homology"/>
<keyword evidence="3" id="KW-1185">Reference proteome</keyword>
<dbReference type="Proteomes" id="UP000008221">
    <property type="component" value="Chromosome"/>
</dbReference>
<gene>
    <name evidence="2" type="ordered locus">Acel_0102</name>
</gene>
<dbReference type="SUPFAM" id="SSF140453">
    <property type="entry name" value="EsxAB dimer-like"/>
    <property type="match status" value="1"/>
</dbReference>
<dbReference type="eggNOG" id="COG4842">
    <property type="taxonomic scope" value="Bacteria"/>
</dbReference>
<dbReference type="EMBL" id="CP000481">
    <property type="protein sequence ID" value="ABK51878.1"/>
    <property type="molecule type" value="Genomic_DNA"/>
</dbReference>
<dbReference type="STRING" id="351607.Acel_0102"/>
<dbReference type="HOGENOM" id="CLU_151185_6_0_11"/>
<accession>A0LR18</accession>
<reference evidence="2 3" key="1">
    <citation type="journal article" date="2009" name="Genome Res.">
        <title>Complete genome of the cellulolytic thermophile Acidothermus cellulolyticus 11B provides insights into its ecophysiological and evolutionary adaptations.</title>
        <authorList>
            <person name="Barabote R.D."/>
            <person name="Xie G."/>
            <person name="Leu D.H."/>
            <person name="Normand P."/>
            <person name="Necsulea A."/>
            <person name="Daubin V."/>
            <person name="Medigue C."/>
            <person name="Adney W.S."/>
            <person name="Xu X.C."/>
            <person name="Lapidus A."/>
            <person name="Parales R.E."/>
            <person name="Detter C."/>
            <person name="Pujic P."/>
            <person name="Bruce D."/>
            <person name="Lavire C."/>
            <person name="Challacombe J.F."/>
            <person name="Brettin T.S."/>
            <person name="Berry A.M."/>
        </authorList>
    </citation>
    <scope>NUCLEOTIDE SEQUENCE [LARGE SCALE GENOMIC DNA]</scope>
    <source>
        <strain evidence="3">ATCC 43068 / DSM 8971 / 11B</strain>
    </source>
</reference>
<evidence type="ECO:0000313" key="2">
    <source>
        <dbReference type="EMBL" id="ABK51878.1"/>
    </source>
</evidence>
<evidence type="ECO:0000313" key="3">
    <source>
        <dbReference type="Proteomes" id="UP000008221"/>
    </source>
</evidence>
<dbReference type="AlphaFoldDB" id="A0LR18"/>
<comment type="similarity">
    <text evidence="1">Belongs to the WXG100 family.</text>
</comment>
<dbReference type="InterPro" id="IPR036689">
    <property type="entry name" value="ESAT-6-like_sf"/>
</dbReference>
<dbReference type="Gene3D" id="1.10.287.1060">
    <property type="entry name" value="ESAT-6-like"/>
    <property type="match status" value="1"/>
</dbReference>
<dbReference type="Pfam" id="PF06013">
    <property type="entry name" value="WXG100"/>
    <property type="match status" value="1"/>
</dbReference>
<name>A0LR18_ACIC1</name>
<protein>
    <recommendedName>
        <fullName evidence="1">ESAT-6-like protein</fullName>
    </recommendedName>
</protein>
<dbReference type="InterPro" id="IPR010310">
    <property type="entry name" value="T7SS_ESAT-6-like"/>
</dbReference>
<dbReference type="OrthoDB" id="3387628at2"/>
<dbReference type="NCBIfam" id="TIGR03930">
    <property type="entry name" value="WXG100_ESAT6"/>
    <property type="match status" value="1"/>
</dbReference>
<dbReference type="RefSeq" id="WP_011718942.1">
    <property type="nucleotide sequence ID" value="NC_008578.1"/>
</dbReference>